<keyword evidence="1" id="KW-0812">Transmembrane</keyword>
<keyword evidence="3" id="KW-1185">Reference proteome</keyword>
<reference evidence="2 3" key="1">
    <citation type="submission" date="2021-06" db="EMBL/GenBank/DDBJ databases">
        <title>Caerostris extrusa draft genome.</title>
        <authorList>
            <person name="Kono N."/>
            <person name="Arakawa K."/>
        </authorList>
    </citation>
    <scope>NUCLEOTIDE SEQUENCE [LARGE SCALE GENOMIC DNA]</scope>
</reference>
<name>A0AAV4MQA4_CAEEX</name>
<evidence type="ECO:0000256" key="1">
    <source>
        <dbReference type="SAM" id="Phobius"/>
    </source>
</evidence>
<organism evidence="2 3">
    <name type="scientific">Caerostris extrusa</name>
    <name type="common">Bark spider</name>
    <name type="synonym">Caerostris bankana</name>
    <dbReference type="NCBI Taxonomy" id="172846"/>
    <lineage>
        <taxon>Eukaryota</taxon>
        <taxon>Metazoa</taxon>
        <taxon>Ecdysozoa</taxon>
        <taxon>Arthropoda</taxon>
        <taxon>Chelicerata</taxon>
        <taxon>Arachnida</taxon>
        <taxon>Araneae</taxon>
        <taxon>Araneomorphae</taxon>
        <taxon>Entelegynae</taxon>
        <taxon>Araneoidea</taxon>
        <taxon>Araneidae</taxon>
        <taxon>Caerostris</taxon>
    </lineage>
</organism>
<dbReference type="Proteomes" id="UP001054945">
    <property type="component" value="Unassembled WGS sequence"/>
</dbReference>
<dbReference type="EMBL" id="BPLR01020080">
    <property type="protein sequence ID" value="GIX74611.1"/>
    <property type="molecule type" value="Genomic_DNA"/>
</dbReference>
<dbReference type="AlphaFoldDB" id="A0AAV4MQA4"/>
<gene>
    <name evidence="2" type="primary">AVEN_93844_1</name>
    <name evidence="2" type="ORF">CEXT_323851</name>
</gene>
<proteinExistence type="predicted"/>
<sequence>MDDWAVALILIGVSVLVTAGLIGMCRMLGGWTYLFAFVTGNKEERTQLASHEELGSNGYIDTFQITGLLFMETSEGNRLLLMEMSKVFRLPGYICICQVIVSCELVTSRITSYADTLRHSFIFMDTFQITGLLFMETSEGNRLLLMEMSKVFRLPGYICICQVIVSCELVTSRITSYADTLRHSFIFMDTFQITGLLFMETSEGNRLLLMEISKVFRLPGYICICQVIVSCELVTSRITSYADTLRHSFIFMDTFQITGLLLWRHLKVIDYFLWRCLKSFDCQDTFAFAKL</sequence>
<evidence type="ECO:0000313" key="3">
    <source>
        <dbReference type="Proteomes" id="UP001054945"/>
    </source>
</evidence>
<keyword evidence="1" id="KW-0472">Membrane</keyword>
<evidence type="ECO:0000313" key="2">
    <source>
        <dbReference type="EMBL" id="GIX74611.1"/>
    </source>
</evidence>
<protein>
    <submittedName>
        <fullName evidence="2">Uncharacterized protein</fullName>
    </submittedName>
</protein>
<feature type="transmembrane region" description="Helical" evidence="1">
    <location>
        <begin position="6"/>
        <end position="25"/>
    </location>
</feature>
<keyword evidence="1" id="KW-1133">Transmembrane helix</keyword>
<accession>A0AAV4MQA4</accession>
<comment type="caution">
    <text evidence="2">The sequence shown here is derived from an EMBL/GenBank/DDBJ whole genome shotgun (WGS) entry which is preliminary data.</text>
</comment>